<protein>
    <recommendedName>
        <fullName evidence="3">Divergent polysaccharide deacetylase family protein</fullName>
    </recommendedName>
</protein>
<accession>A0A381NHJ4</accession>
<dbReference type="CDD" id="cd10936">
    <property type="entry name" value="CE4_DAC2"/>
    <property type="match status" value="1"/>
</dbReference>
<dbReference type="GO" id="GO:0005975">
    <property type="term" value="P:carbohydrate metabolic process"/>
    <property type="evidence" value="ECO:0007669"/>
    <property type="project" value="InterPro"/>
</dbReference>
<gene>
    <name evidence="2" type="ORF">METZ01_LOCUS6152</name>
</gene>
<proteinExistence type="predicted"/>
<evidence type="ECO:0000256" key="1">
    <source>
        <dbReference type="SAM" id="Phobius"/>
    </source>
</evidence>
<evidence type="ECO:0000313" key="2">
    <source>
        <dbReference type="EMBL" id="SUZ53298.1"/>
    </source>
</evidence>
<evidence type="ECO:0008006" key="3">
    <source>
        <dbReference type="Google" id="ProtNLM"/>
    </source>
</evidence>
<name>A0A381NHJ4_9ZZZZ</name>
<organism evidence="2">
    <name type="scientific">marine metagenome</name>
    <dbReference type="NCBI Taxonomy" id="408172"/>
    <lineage>
        <taxon>unclassified sequences</taxon>
        <taxon>metagenomes</taxon>
        <taxon>ecological metagenomes</taxon>
    </lineage>
</organism>
<reference evidence="2" key="1">
    <citation type="submission" date="2018-05" db="EMBL/GenBank/DDBJ databases">
        <authorList>
            <person name="Lanie J.A."/>
            <person name="Ng W.-L."/>
            <person name="Kazmierczak K.M."/>
            <person name="Andrzejewski T.M."/>
            <person name="Davidsen T.M."/>
            <person name="Wayne K.J."/>
            <person name="Tettelin H."/>
            <person name="Glass J.I."/>
            <person name="Rusch D."/>
            <person name="Podicherti R."/>
            <person name="Tsui H.-C.T."/>
            <person name="Winkler M.E."/>
        </authorList>
    </citation>
    <scope>NUCLEOTIDE SEQUENCE</scope>
</reference>
<dbReference type="Gene3D" id="3.20.20.370">
    <property type="entry name" value="Glycoside hydrolase/deacetylase"/>
    <property type="match status" value="1"/>
</dbReference>
<feature type="transmembrane region" description="Helical" evidence="1">
    <location>
        <begin position="6"/>
        <end position="22"/>
    </location>
</feature>
<dbReference type="AlphaFoldDB" id="A0A381NHJ4"/>
<dbReference type="InterPro" id="IPR006837">
    <property type="entry name" value="Divergent_DAC"/>
</dbReference>
<dbReference type="Pfam" id="PF04748">
    <property type="entry name" value="Polysacc_deac_2"/>
    <property type="match status" value="1"/>
</dbReference>
<sequence>MDLRTPIIYFLTVVIVLLLIIIKRMGGPAEKPGTAAKETIEESSAVTAPIRVKGKIGLIIDDFGYRNDEISDGFLHLGVNLTCAVIPGHAYSSSFGEKAVSRGHEVIVHMPMENVGENRGEEEFVLRVDMKPDAVKNRVYDALDQIPEAIGMNNHQGSQATADPGVMNSVAAVLKERNKFFIDSRTTPETVAESIMNNWKVPSARRNVFLDNDHDEEKITRQLLSLVEIAERDGSAIGIGHVKQNTLNVLRKQIPELKRKGFKFEFVSNMLY</sequence>
<keyword evidence="1" id="KW-0472">Membrane</keyword>
<dbReference type="EMBL" id="UINC01000324">
    <property type="protein sequence ID" value="SUZ53298.1"/>
    <property type="molecule type" value="Genomic_DNA"/>
</dbReference>
<keyword evidence="1" id="KW-0812">Transmembrane</keyword>
<dbReference type="PANTHER" id="PTHR30105:SF2">
    <property type="entry name" value="DIVERGENT POLYSACCHARIDE DEACETYLASE SUPERFAMILY"/>
    <property type="match status" value="1"/>
</dbReference>
<dbReference type="PANTHER" id="PTHR30105">
    <property type="entry name" value="UNCHARACTERIZED YIBQ-RELATED"/>
    <property type="match status" value="1"/>
</dbReference>
<dbReference type="SUPFAM" id="SSF88713">
    <property type="entry name" value="Glycoside hydrolase/deacetylase"/>
    <property type="match status" value="1"/>
</dbReference>
<keyword evidence="1" id="KW-1133">Transmembrane helix</keyword>
<dbReference type="InterPro" id="IPR011330">
    <property type="entry name" value="Glyco_hydro/deAcase_b/a-brl"/>
</dbReference>